<dbReference type="PANTHER" id="PTHR32226">
    <property type="entry name" value="TELO2-INTERACTING PROTEIN 2"/>
    <property type="match status" value="1"/>
</dbReference>
<dbReference type="AlphaFoldDB" id="A0A3Q4BYC9"/>
<dbReference type="GO" id="GO:0110078">
    <property type="term" value="C:TTT Hsp90 cochaperone complex"/>
    <property type="evidence" value="ECO:0007669"/>
    <property type="project" value="InterPro"/>
</dbReference>
<dbReference type="GO" id="GO:0005829">
    <property type="term" value="C:cytosol"/>
    <property type="evidence" value="ECO:0007669"/>
    <property type="project" value="TreeGrafter"/>
</dbReference>
<dbReference type="OMA" id="DRCCNGQ"/>
<dbReference type="InterPro" id="IPR016024">
    <property type="entry name" value="ARM-type_fold"/>
</dbReference>
<dbReference type="PANTHER" id="PTHR32226:SF2">
    <property type="entry name" value="TELO2-INTERACTING PROTEIN 2"/>
    <property type="match status" value="1"/>
</dbReference>
<keyword evidence="3" id="KW-1185">Reference proteome</keyword>
<comment type="similarity">
    <text evidence="1">Belongs to the TTI2 family.</text>
</comment>
<dbReference type="STRING" id="94237.ENSMMOP00000027477"/>
<evidence type="ECO:0000313" key="3">
    <source>
        <dbReference type="Proteomes" id="UP000261620"/>
    </source>
</evidence>
<protein>
    <recommendedName>
        <fullName evidence="4">TELO2 interacting protein 2</fullName>
    </recommendedName>
</protein>
<dbReference type="Ensembl" id="ENSMMOT00000027944.1">
    <property type="protein sequence ID" value="ENSMMOP00000027477.1"/>
    <property type="gene ID" value="ENSMMOG00000020787.1"/>
</dbReference>
<accession>A0A3Q4BYC9</accession>
<name>A0A3Q4BYC9_MOLML</name>
<evidence type="ECO:0008006" key="4">
    <source>
        <dbReference type="Google" id="ProtNLM"/>
    </source>
</evidence>
<proteinExistence type="inferred from homology"/>
<sequence>SLAPHLPRLLPPSLLLNDHYRPENCILGVGCLHHIVLNTPPAELRQWNQAEVVFQALFKHLFTTDAAVIQPVLSCLLDLLLVLENPLSSSRRKPCRHDDVLRLVLTHMEAEHKVALRRVFASALPLMGVAICRHLRRLERVVLGYLEVRDPPDETSRLQVLKALQNATRAAWPRMACRADVLLRCLLKLLLDASSDSDLGDSIRQTLMSEAVLCIKLLDGCCHGNLQVSLPAGVSHSLLH</sequence>
<evidence type="ECO:0000313" key="2">
    <source>
        <dbReference type="Ensembl" id="ENSMMOP00000027477.1"/>
    </source>
</evidence>
<reference evidence="2" key="2">
    <citation type="submission" date="2025-09" db="UniProtKB">
        <authorList>
            <consortium name="Ensembl"/>
        </authorList>
    </citation>
    <scope>IDENTIFICATION</scope>
</reference>
<organism evidence="2 3">
    <name type="scientific">Mola mola</name>
    <name type="common">Ocean sunfish</name>
    <name type="synonym">Tetraodon mola</name>
    <dbReference type="NCBI Taxonomy" id="94237"/>
    <lineage>
        <taxon>Eukaryota</taxon>
        <taxon>Metazoa</taxon>
        <taxon>Chordata</taxon>
        <taxon>Craniata</taxon>
        <taxon>Vertebrata</taxon>
        <taxon>Euteleostomi</taxon>
        <taxon>Actinopterygii</taxon>
        <taxon>Neopterygii</taxon>
        <taxon>Teleostei</taxon>
        <taxon>Neoteleostei</taxon>
        <taxon>Acanthomorphata</taxon>
        <taxon>Eupercaria</taxon>
        <taxon>Tetraodontiformes</taxon>
        <taxon>Molidae</taxon>
        <taxon>Mola</taxon>
    </lineage>
</organism>
<dbReference type="Proteomes" id="UP000261620">
    <property type="component" value="Unplaced"/>
</dbReference>
<dbReference type="GO" id="GO:0005634">
    <property type="term" value="C:nucleus"/>
    <property type="evidence" value="ECO:0007669"/>
    <property type="project" value="TreeGrafter"/>
</dbReference>
<reference evidence="2" key="1">
    <citation type="submission" date="2025-08" db="UniProtKB">
        <authorList>
            <consortium name="Ensembl"/>
        </authorList>
    </citation>
    <scope>IDENTIFICATION</scope>
</reference>
<dbReference type="SUPFAM" id="SSF48371">
    <property type="entry name" value="ARM repeat"/>
    <property type="match status" value="1"/>
</dbReference>
<dbReference type="InterPro" id="IPR018870">
    <property type="entry name" value="Tti2"/>
</dbReference>
<evidence type="ECO:0000256" key="1">
    <source>
        <dbReference type="ARBA" id="ARBA00034736"/>
    </source>
</evidence>